<accession>F9UC35</accession>
<dbReference type="AlphaFoldDB" id="F9UC35"/>
<name>F9UC35_9GAMM</name>
<organism evidence="1 2">
    <name type="scientific">Thiocapsa marina 5811</name>
    <dbReference type="NCBI Taxonomy" id="768671"/>
    <lineage>
        <taxon>Bacteria</taxon>
        <taxon>Pseudomonadati</taxon>
        <taxon>Pseudomonadota</taxon>
        <taxon>Gammaproteobacteria</taxon>
        <taxon>Chromatiales</taxon>
        <taxon>Chromatiaceae</taxon>
        <taxon>Thiocapsa</taxon>
    </lineage>
</organism>
<evidence type="ECO:0000313" key="1">
    <source>
        <dbReference type="EMBL" id="EGV18503.1"/>
    </source>
</evidence>
<keyword evidence="2" id="KW-1185">Reference proteome</keyword>
<proteinExistence type="predicted"/>
<sequence>MRAGFIAMPAEARSRDLLRAVVNIGPSQPELLADLVQLPKRSRAARLRHLAAVGLLAIKGGAVALAKVAPATPSTPDDPAALRRRDRLVGRLGRVDD</sequence>
<dbReference type="Proteomes" id="UP000005459">
    <property type="component" value="Unassembled WGS sequence"/>
</dbReference>
<dbReference type="STRING" id="768671.ThimaDRAFT_2487"/>
<gene>
    <name evidence="1" type="ORF">ThimaDRAFT_2487</name>
</gene>
<protein>
    <submittedName>
        <fullName evidence="1">Uncharacterized protein</fullName>
    </submittedName>
</protein>
<dbReference type="EMBL" id="AFWV01000007">
    <property type="protein sequence ID" value="EGV18503.1"/>
    <property type="molecule type" value="Genomic_DNA"/>
</dbReference>
<evidence type="ECO:0000313" key="2">
    <source>
        <dbReference type="Proteomes" id="UP000005459"/>
    </source>
</evidence>
<reference evidence="1 2" key="1">
    <citation type="submission" date="2011-06" db="EMBL/GenBank/DDBJ databases">
        <title>The draft genome of Thiocapsa marina 5811.</title>
        <authorList>
            <consortium name="US DOE Joint Genome Institute (JGI-PGF)"/>
            <person name="Lucas S."/>
            <person name="Han J."/>
            <person name="Cheng J.-F."/>
            <person name="Goodwin L."/>
            <person name="Pitluck S."/>
            <person name="Peters L."/>
            <person name="Land M.L."/>
            <person name="Hauser L."/>
            <person name="Vogl K."/>
            <person name="Liu Z."/>
            <person name="Imhoff J."/>
            <person name="Thiel V."/>
            <person name="Frigaard N.-U."/>
            <person name="Bryant D."/>
            <person name="Woyke T.J."/>
        </authorList>
    </citation>
    <scope>NUCLEOTIDE SEQUENCE [LARGE SCALE GENOMIC DNA]</scope>
    <source>
        <strain evidence="1 2">5811</strain>
    </source>
</reference>